<protein>
    <recommendedName>
        <fullName evidence="4">CENP-V/GFA domain-containing protein</fullName>
    </recommendedName>
</protein>
<dbReference type="Proteomes" id="UP000024635">
    <property type="component" value="Unassembled WGS sequence"/>
</dbReference>
<dbReference type="PANTHER" id="PTHR28620">
    <property type="entry name" value="CENTROMERE PROTEIN V"/>
    <property type="match status" value="1"/>
</dbReference>
<gene>
    <name evidence="5" type="primary">Acey_s0631.g858</name>
    <name evidence="5" type="synonym">Acey-F25B4.8</name>
    <name evidence="5" type="ORF">Y032_0631g858</name>
</gene>
<evidence type="ECO:0000256" key="2">
    <source>
        <dbReference type="ARBA" id="ARBA00022723"/>
    </source>
</evidence>
<accession>A0A016WM37</accession>
<comment type="similarity">
    <text evidence="1">Belongs to the Gfa family.</text>
</comment>
<dbReference type="PANTHER" id="PTHR28620:SF1">
    <property type="entry name" value="CENP-V_GFA DOMAIN-CONTAINING PROTEIN"/>
    <property type="match status" value="1"/>
</dbReference>
<dbReference type="Pfam" id="PF04828">
    <property type="entry name" value="GFA"/>
    <property type="match status" value="1"/>
</dbReference>
<dbReference type="GO" id="GO:0016846">
    <property type="term" value="F:carbon-sulfur lyase activity"/>
    <property type="evidence" value="ECO:0007669"/>
    <property type="project" value="InterPro"/>
</dbReference>
<dbReference type="InterPro" id="IPR006913">
    <property type="entry name" value="CENP-V/GFA"/>
</dbReference>
<sequence>MSSKDVVHHGSCHCGAVKWTLHAPEILECIKCNCSICRKKSNDHYIVTKDRFTLLQGEEQLTTYTFNTHQAKHRFCSICGVQSFYMPRSNPDCIGTLSPNLVSKFAKSDEIRPFEGVYL</sequence>
<dbReference type="AlphaFoldDB" id="A0A016WM37"/>
<dbReference type="Gene3D" id="2.170.150.70">
    <property type="match status" value="1"/>
</dbReference>
<keyword evidence="2" id="KW-0479">Metal-binding</keyword>
<evidence type="ECO:0000313" key="5">
    <source>
        <dbReference type="EMBL" id="EYC40048.1"/>
    </source>
</evidence>
<organism evidence="5 6">
    <name type="scientific">Ancylostoma ceylanicum</name>
    <dbReference type="NCBI Taxonomy" id="53326"/>
    <lineage>
        <taxon>Eukaryota</taxon>
        <taxon>Metazoa</taxon>
        <taxon>Ecdysozoa</taxon>
        <taxon>Nematoda</taxon>
        <taxon>Chromadorea</taxon>
        <taxon>Rhabditida</taxon>
        <taxon>Rhabditina</taxon>
        <taxon>Rhabditomorpha</taxon>
        <taxon>Strongyloidea</taxon>
        <taxon>Ancylostomatidae</taxon>
        <taxon>Ancylostomatinae</taxon>
        <taxon>Ancylostoma</taxon>
    </lineage>
</organism>
<comment type="caution">
    <text evidence="5">The sequence shown here is derived from an EMBL/GenBank/DDBJ whole genome shotgun (WGS) entry which is preliminary data.</text>
</comment>
<dbReference type="InterPro" id="IPR011057">
    <property type="entry name" value="Mss4-like_sf"/>
</dbReference>
<feature type="domain" description="CENP-V/GFA" evidence="4">
    <location>
        <begin position="8"/>
        <end position="115"/>
    </location>
</feature>
<dbReference type="InterPro" id="IPR052355">
    <property type="entry name" value="CENP-V-like"/>
</dbReference>
<dbReference type="GO" id="GO:0046872">
    <property type="term" value="F:metal ion binding"/>
    <property type="evidence" value="ECO:0007669"/>
    <property type="project" value="UniProtKB-KW"/>
</dbReference>
<evidence type="ECO:0000256" key="1">
    <source>
        <dbReference type="ARBA" id="ARBA00005495"/>
    </source>
</evidence>
<evidence type="ECO:0000256" key="3">
    <source>
        <dbReference type="ARBA" id="ARBA00022833"/>
    </source>
</evidence>
<dbReference type="PROSITE" id="PS51891">
    <property type="entry name" value="CENP_V_GFA"/>
    <property type="match status" value="1"/>
</dbReference>
<proteinExistence type="inferred from homology"/>
<evidence type="ECO:0000313" key="6">
    <source>
        <dbReference type="Proteomes" id="UP000024635"/>
    </source>
</evidence>
<dbReference type="EMBL" id="JARK01000231">
    <property type="protein sequence ID" value="EYC40048.1"/>
    <property type="molecule type" value="Genomic_DNA"/>
</dbReference>
<reference evidence="6" key="1">
    <citation type="journal article" date="2015" name="Nat. Genet.">
        <title>The genome and transcriptome of the zoonotic hookworm Ancylostoma ceylanicum identify infection-specific gene families.</title>
        <authorList>
            <person name="Schwarz E.M."/>
            <person name="Hu Y."/>
            <person name="Antoshechkin I."/>
            <person name="Miller M.M."/>
            <person name="Sternberg P.W."/>
            <person name="Aroian R.V."/>
        </authorList>
    </citation>
    <scope>NUCLEOTIDE SEQUENCE</scope>
    <source>
        <strain evidence="6">HY135</strain>
    </source>
</reference>
<dbReference type="OrthoDB" id="5858163at2759"/>
<keyword evidence="6" id="KW-1185">Reference proteome</keyword>
<keyword evidence="3" id="KW-0862">Zinc</keyword>
<dbReference type="SUPFAM" id="SSF51316">
    <property type="entry name" value="Mss4-like"/>
    <property type="match status" value="1"/>
</dbReference>
<name>A0A016WM37_9BILA</name>
<evidence type="ECO:0000259" key="4">
    <source>
        <dbReference type="PROSITE" id="PS51891"/>
    </source>
</evidence>